<organism evidence="3 4">
    <name type="scientific">Candidatus Wallbacteria bacterium HGW-Wallbacteria-1</name>
    <dbReference type="NCBI Taxonomy" id="2013854"/>
    <lineage>
        <taxon>Bacteria</taxon>
        <taxon>Candidatus Walliibacteriota</taxon>
    </lineage>
</organism>
<evidence type="ECO:0000313" key="4">
    <source>
        <dbReference type="Proteomes" id="UP000233256"/>
    </source>
</evidence>
<evidence type="ECO:0000259" key="2">
    <source>
        <dbReference type="Pfam" id="PF13205"/>
    </source>
</evidence>
<dbReference type="InterPro" id="IPR032812">
    <property type="entry name" value="SbsA_Ig"/>
</dbReference>
<gene>
    <name evidence="3" type="ORF">CVV64_01685</name>
</gene>
<protein>
    <recommendedName>
        <fullName evidence="2">SbsA Ig-like domain-containing protein</fullName>
    </recommendedName>
</protein>
<reference evidence="3 4" key="1">
    <citation type="journal article" date="2017" name="ISME J.">
        <title>Potential for microbial H2 and metal transformations associated with novel bacteria and archaea in deep terrestrial subsurface sediments.</title>
        <authorList>
            <person name="Hernsdorf A.W."/>
            <person name="Amano Y."/>
            <person name="Miyakawa K."/>
            <person name="Ise K."/>
            <person name="Suzuki Y."/>
            <person name="Anantharaman K."/>
            <person name="Probst A."/>
            <person name="Burstein D."/>
            <person name="Thomas B.C."/>
            <person name="Banfield J.F."/>
        </authorList>
    </citation>
    <scope>NUCLEOTIDE SEQUENCE [LARGE SCALE GENOMIC DNA]</scope>
    <source>
        <strain evidence="3">HGW-Wallbacteria-1</strain>
    </source>
</reference>
<feature type="domain" description="SbsA Ig-like" evidence="2">
    <location>
        <begin position="33"/>
        <end position="132"/>
    </location>
</feature>
<evidence type="ECO:0000313" key="3">
    <source>
        <dbReference type="EMBL" id="PKK92155.1"/>
    </source>
</evidence>
<dbReference type="Gene3D" id="2.60.40.3710">
    <property type="match status" value="1"/>
</dbReference>
<dbReference type="Proteomes" id="UP000233256">
    <property type="component" value="Unassembled WGS sequence"/>
</dbReference>
<dbReference type="EMBL" id="PGXC01000001">
    <property type="protein sequence ID" value="PKK92155.1"/>
    <property type="molecule type" value="Genomic_DNA"/>
</dbReference>
<accession>A0A2N1PUY4</accession>
<dbReference type="AlphaFoldDB" id="A0A2N1PUY4"/>
<sequence length="234" mass="26343">MSVKKSRDIFLLLIGAIGFFLFSATAANAFFFVVKVSPEVAQEGVDIEATVSVTFNKPLDRTAMDGKLYLMQGAEMVPGALEFDYSTNSLHFIPQRGRHLVYGATYTAVLTSDIRSVEMETLGSEKRWSFTTEVAVGMLKDFYPFPNPAEGINVNIHYLLAEDMEEVFLEIFDVRRRRLSQFPMPANGGFNNTVLQLVDDDGMELPWGLYHLRLRARTRSGAEIRSLSRLVKGR</sequence>
<keyword evidence="1" id="KW-0732">Signal</keyword>
<proteinExistence type="predicted"/>
<comment type="caution">
    <text evidence="3">The sequence shown here is derived from an EMBL/GenBank/DDBJ whole genome shotgun (WGS) entry which is preliminary data.</text>
</comment>
<name>A0A2N1PUY4_9BACT</name>
<evidence type="ECO:0000256" key="1">
    <source>
        <dbReference type="ARBA" id="ARBA00022729"/>
    </source>
</evidence>
<dbReference type="Pfam" id="PF13205">
    <property type="entry name" value="Big_5"/>
    <property type="match status" value="1"/>
</dbReference>